<evidence type="ECO:0000256" key="8">
    <source>
        <dbReference type="ARBA" id="ARBA00022840"/>
    </source>
</evidence>
<name>A0A1B1FHC7_9VIRU</name>
<dbReference type="GO" id="GO:0006508">
    <property type="term" value="P:proteolysis"/>
    <property type="evidence" value="ECO:0007669"/>
    <property type="project" value="UniProtKB-KW"/>
</dbReference>
<keyword evidence="16" id="KW-1185">Reference proteome</keyword>
<sequence length="3614" mass="407484">MTSEKVMRIRGERAGTKPIGDVMELNSFETIFVMVPLVVAHVRSFVTRMFSTQFTVGGVRQKSSRTLAFFQKFRTGSVRVRKYMRTNVEMVEKVVEPQNSEPVELDGVNQANEPMSVVDTLISAAAVLIGIPLSTACTISSMLVNISMLLWEFLTDKTSIKIKIALGSAIISFVSMLFQLFDYEPTENEISDVKTQFSELLTDEKVDELDGIVAFQEMCLKARYSPDKIQKLYSSFKVRKNVPYCLPSVNEAQLVVDSKFWTKEYIIFYLGLTENLYNILKANPQPAPENTFTWEGAEEYSGEDPPIDLQTQMDQFQIVTVPSDGNCMFWSMLASDAKELTMTNLKTLKDSFNALSLTKEEMQIVNTYGAWGTSDMLFKWCTHYRRSLYLAQMNKEGIGHTVYFDGGMRKTGPPLKIIYYPIQEHFNAFIEKKGNVPNKGEQWYNGTKIDPTTTDWAEAANKQDEQKPVEGVNQSDSMKDKFTDLAVEIFDKIFGLLFGIIYIKTTKTNAPLRDLATSFSLGKLLKEGAVDTKAAVEKIFLEKDPEKQFIAQCEAISKKLHLYMEIPPYKMANSATLYNEWKNYQREVETFRLNAPKEYANTVRSLSSLIDASSNLITQIACMQHKSLPRQEPVAVLFTGTGGIGKTQALMNLAYKVKEKLYPGMTYHEAIGTYPPSQKYWPTLHGEPIGIYDEVASCTTFADEPLLRDIKSIVSAVHFNCEGAALSQKQNPMQQHLICMSSNQTLEGLQKMASDQFDKSSVPSFWRRIQTYECARPDNMPPFDPNNPQPGDFRKDYSHIYFNKHVFDVKTGTTRFLQRLTMDEVIADTVSRIQTKKNRHQVEMDKLLSETAISGVNQSDSADHFVVNINGRAAAGKSRLLEAAVSDFVKVLNYQVVRYCDLEKMAGGKRLKKRVILIVDDDIFLNSPEIEQKYMHCYNNILANGSVIFVATNISPGYSRIPVIGTNGYKIIRTSPFINEGMVRRMGYIGSFVDTGSSKHGIEFIAHEELYHIPKDQVIQFPDFSPKHEITFGNLMNLNTTNQTFFDMCKGAAKFATFTAKQAIMGPGTQLAAGYSPALAFNMASYTRADAKDMIYKQYMKWLDSRKDYLVVYEPVPTVDWNFKIFANRACDVRLSHNYLEMINNIFYDPVKFDKCDAPWKLFITRDVFDACMKDKSKFSINVSNFTEDVILNVVRKYVDGLTALGIEPKLLADIGDQGVYAFVNGKLHVQKERVVNRYCTFSIKDDEVWFEMPNRVIMCKWNSILGYHNGEHSIPIEHNLNLQETEIFVNQFQQLKATQEFVNRLTQNVSGNLFEKGVQRAVAVKEKVSLFLETPQGKIVRFLLYIFLVSGIIAVVYKLVKSFGNDKMEEQVAKGARKVRASKKANTDEDSDDHFDPRAWNARLAQLQARYPNHSNEELQAAMAQADEKGMRVETCLLWQKKLNPELQDQSVNNQEPMSRFDNTRLSNNVIYPVIHRNLCHVYMSMSDLGDTTQEDLKAVNYGIFVKSRTLITVAHSFKDHKDWYWYVGCDELGEKKYKVKLTNKFVGTNRDLAMCEIISSKAPQFSDITKHFPSRAEMGRWTTRSFHVQFFRYFGVPEALNKVTVQVQAHVGKMTAHFNTTSVKTSDKVKADYAMAVMEGNHAYTSFGDCGLPYFAISSQFQNKCVGIHCMGSVQGTPSKGMASMVFLEDFEGLKNQSWGDIGVTEDSDTCNICDTNTSVTQDCGNIIIWDSLHTFPKMSWQNHVRSYLRMFNSTHAVVFTYNWGTLWGSVKHQHTKFYADHTRWMDDTKEGVYPAHEVGLDHRTKDEITVVKFENVSMATLQEFLRNDTIIGFRFDGFVRLRNDNILITTDIYVHYETNFTNQSCDIFSKVNLPSGDSGYILTELMPIYRGAQINFLNGKLNDTPFDQIKDNETVKVFGTFNRTFSHVPKSPYFQTPWFDLLKDSDGKPLLPTKLPMENDITLLTDEQIASLSTDRDGNPSARVTQALQWAHLLHEPDLNFFDEVSQEFMKYVNLIYGKMSLLTDEQVLQGFPKKHPYVDCLGSLQLNASIGWSMKALFNVNKKNDIFTKDEDGLITLNNNDAAKAFWEMFQKAKELVNNGEPVLVTVEECGKMEKLKVSKYHIGRTFCSMDFLNILLERYVMGYFSAKAMRDDDYCAVGIDPYANFHDMFVELRKFDHVFAIDYKRFDKTIPQFLIDLVFDCLIGVNKKMEKPLKSMKKSFRHRIQISGNSLFETIGGMPSGSFITAPLNSVFNLLITFAAFVYILKLHGIDATWEDFQRLVVCRFYGDDGVISVHESIAKFFNRVTLAKAVAHLFGMNMSSANKDDELKPFDTWEEVNFISRYFRFLNGRSVVLGALKKETILSYFHFTKSLEPQHLSSLLEKAAEEASIWGEEFYNYVEDLIRTCIDCCPPLRKHLALRTFNLTILDLEQNVKSLENQEHLELPGGQLYFDLLREYYLPSKQFKALRLALNDQSFFDSTMEFSSVSLLNELFQKGTVSRPKYTVRLAPSGDISWETTLHLTFHEDNSTRSITTVGVGRTKSESKEGASFNALKIIGKVPAVFLNGRKKDSAEITGVNQSDLNVCRFCGNYYDESRYPQGCPCNKENRPNNADYWEDLTIPIRDGERPMTFREIKDFPRLAMEIDYVPTKLTREEMEYIEDLLDSVAGENQNDIPLSTEGNVPTEARQTEPTVTSGNMLWTNVGGKFGYMMTNSESSALTNPRGTGAPFNYLRSLFEIYRPEIRTTINGSIARGSLLAVLSLNPANYEPYQALWAKLHRYFSPQRCFLVNLAGAAGSIGWVTFSWHPDEEDLRFEDIDEVTSWTTNLNNHQCMEFILDDARIIQQMRPTANPTMNGTEKFPCIAMWVQEPATNVQRNNDVSYPIQIRTKLGPNAVFVTPSRAGIEGGSGGGGVFNSISLSNYIPTNFDTVVGDAGVPQAYSVVSLPDRGYLTGNFDFNSDEGNVVGYRRFNAEGAYRFVKAVHYYGESPDTFWTKPVVDVKIVPETARFDREEHGLSVSQSPISHIYIAYGEVPTYDYGGVEDPFSLMPGTIYTIPPTDVTFSKGGRSIFGRIMRVMTFEKGLIAETKIGNLAGINDITWVPVASQKTGSVIYYLWDGVVNGANPVSDLFGELSGGPSSLAGNGNVVPTGWPTGGVTGFQVGDFARWSVTRQSRILNLTFLQTGNNAATEVLPEGLRAFYFMRPGTSTNLTSGSGFFGPLVPNAWGLLDRLQDIADQLQTNILHFSWVGADGVEIGKLGYSSGFIVCRCSTSRLIRAGWVPNSKFVDIEAATSFSALPSLPIASYVSWKTNTQLGVTRNFFVRPQKPISGINQSAALAIGGGLLSGLGSGLGAVYASKRQSKLNAENWHHLSDLQHSLLGIKNSQELAKMDKQFQQQLELIGKSSYSAMSGNTYGPRGELESGRNFSSSGRLLSGTASSSRGGPLVDLTNNHTTQRVTNDLNDFVGTTNNNNGMVPGEIIANKHFGNLGSVHSRHGSISGFSDTINDDPRFVKALEQQNISKIANPWNYDTRGPFSDFEREIATGTREVKASHLDWAREANRQGRQTLDPKLQAHHNQIKNNAGLLKATTPPTTVEETAHPDLVPESEA</sequence>
<keyword evidence="4" id="KW-0548">Nucleotidyltransferase</keyword>
<feature type="domain" description="Peptidase C3" evidence="14">
    <location>
        <begin position="1473"/>
        <end position="1693"/>
    </location>
</feature>
<evidence type="ECO:0000313" key="16">
    <source>
        <dbReference type="Proteomes" id="UP000201443"/>
    </source>
</evidence>
<feature type="compositionally biased region" description="Polar residues" evidence="10">
    <location>
        <begin position="3429"/>
        <end position="3446"/>
    </location>
</feature>
<keyword evidence="1" id="KW-0696">RNA-directed RNA polymerase</keyword>
<keyword evidence="7" id="KW-0788">Thiol protease</keyword>
<dbReference type="InterPro" id="IPR014759">
    <property type="entry name" value="Helicase_SF3_ssRNA_vir"/>
</dbReference>
<keyword evidence="8" id="KW-0067">ATP-binding</keyword>
<dbReference type="GO" id="GO:0003723">
    <property type="term" value="F:RNA binding"/>
    <property type="evidence" value="ECO:0007669"/>
    <property type="project" value="InterPro"/>
</dbReference>
<dbReference type="PROSITE" id="PS50507">
    <property type="entry name" value="RDRP_SSRNA_POS"/>
    <property type="match status" value="1"/>
</dbReference>
<evidence type="ECO:0000313" key="15">
    <source>
        <dbReference type="EMBL" id="ANQ44728.1"/>
    </source>
</evidence>
<evidence type="ECO:0000256" key="5">
    <source>
        <dbReference type="ARBA" id="ARBA00022741"/>
    </source>
</evidence>
<evidence type="ECO:0000259" key="12">
    <source>
        <dbReference type="PROSITE" id="PS50802"/>
    </source>
</evidence>
<dbReference type="PROSITE" id="PS51874">
    <property type="entry name" value="PCV_3C_PRO"/>
    <property type="match status" value="1"/>
</dbReference>
<dbReference type="CDD" id="cd23199">
    <property type="entry name" value="Solinviviridae_RdRp"/>
    <property type="match status" value="1"/>
</dbReference>
<dbReference type="GO" id="GO:0004197">
    <property type="term" value="F:cysteine-type endopeptidase activity"/>
    <property type="evidence" value="ECO:0007669"/>
    <property type="project" value="InterPro"/>
</dbReference>
<feature type="region of interest" description="Disordered" evidence="10">
    <location>
        <begin position="3586"/>
        <end position="3614"/>
    </location>
</feature>
<dbReference type="InterPro" id="IPR044067">
    <property type="entry name" value="PCV_3C_PRO"/>
</dbReference>
<evidence type="ECO:0000256" key="1">
    <source>
        <dbReference type="ARBA" id="ARBA00022484"/>
    </source>
</evidence>
<dbReference type="InterPro" id="IPR000605">
    <property type="entry name" value="Helicase_SF3_ssDNA/RNA_vir"/>
</dbReference>
<evidence type="ECO:0000259" key="11">
    <source>
        <dbReference type="PROSITE" id="PS50507"/>
    </source>
</evidence>
<dbReference type="GO" id="GO:0006351">
    <property type="term" value="P:DNA-templated transcription"/>
    <property type="evidence" value="ECO:0007669"/>
    <property type="project" value="InterPro"/>
</dbReference>
<evidence type="ECO:0000256" key="6">
    <source>
        <dbReference type="ARBA" id="ARBA00022801"/>
    </source>
</evidence>
<keyword evidence="6" id="KW-0378">Hydrolase</keyword>
<dbReference type="SUPFAM" id="SSF50494">
    <property type="entry name" value="Trypsin-like serine proteases"/>
    <property type="match status" value="1"/>
</dbReference>
<feature type="region of interest" description="Disordered" evidence="10">
    <location>
        <begin position="1377"/>
        <end position="1396"/>
    </location>
</feature>
<dbReference type="InterPro" id="IPR043128">
    <property type="entry name" value="Rev_trsase/Diguanyl_cyclase"/>
</dbReference>
<organism evidence="15 16">
    <name type="scientific">Nylanderia fulva virus 1</name>
    <dbReference type="NCBI Taxonomy" id="1871153"/>
    <lineage>
        <taxon>Viruses</taxon>
        <taxon>Riboviria</taxon>
        <taxon>Orthornavirae</taxon>
        <taxon>Pisuviricota</taxon>
        <taxon>Pisoniviricetes</taxon>
        <taxon>Picornavirales</taxon>
        <taxon>Solinviviridae</taxon>
        <taxon>Nyfulvavirus</taxon>
        <taxon>Nyfulvavirus nylanderiae</taxon>
    </lineage>
</organism>
<reference evidence="15 16" key="1">
    <citation type="journal article" date="2016" name="Virology">
        <title>Isolation and characterization of Nylanderia fulva virus 1, a positive-sense, single-stranded RNA virus infecting the tawny crazy ant, Nylanderia fulva.</title>
        <authorList>
            <person name="Valles S.M."/>
            <person name="Oi D.H."/>
            <person name="Becnel J.J."/>
            <person name="Wetterer J.K."/>
            <person name="LaPolla J.S."/>
            <person name="Firth A.E."/>
        </authorList>
    </citation>
    <scope>NUCLEOTIDE SEQUENCE [LARGE SCALE GENOMIC DNA]</scope>
    <source>
        <strain evidence="15">Florida initial</strain>
    </source>
</reference>
<dbReference type="SUPFAM" id="SSF56672">
    <property type="entry name" value="DNA/RNA polymerases"/>
    <property type="match status" value="1"/>
</dbReference>
<accession>A0A1B1FHC7</accession>
<keyword evidence="9" id="KW-0693">Viral RNA replication</keyword>
<proteinExistence type="predicted"/>
<evidence type="ECO:0000259" key="13">
    <source>
        <dbReference type="PROSITE" id="PS51218"/>
    </source>
</evidence>
<keyword evidence="3" id="KW-0808">Transferase</keyword>
<dbReference type="PROSITE" id="PS50802">
    <property type="entry name" value="OTU"/>
    <property type="match status" value="1"/>
</dbReference>
<dbReference type="InterPro" id="IPR001205">
    <property type="entry name" value="RNA-dir_pol_C"/>
</dbReference>
<dbReference type="InterPro" id="IPR043502">
    <property type="entry name" value="DNA/RNA_pol_sf"/>
</dbReference>
<keyword evidence="2" id="KW-0645">Protease</keyword>
<evidence type="ECO:0000256" key="10">
    <source>
        <dbReference type="SAM" id="MobiDB-lite"/>
    </source>
</evidence>
<evidence type="ECO:0000256" key="3">
    <source>
        <dbReference type="ARBA" id="ARBA00022679"/>
    </source>
</evidence>
<feature type="domain" description="OTU" evidence="12">
    <location>
        <begin position="316"/>
        <end position="432"/>
    </location>
</feature>
<dbReference type="GO" id="GO:0003968">
    <property type="term" value="F:RNA-directed RNA polymerase activity"/>
    <property type="evidence" value="ECO:0007669"/>
    <property type="project" value="UniProtKB-KW"/>
</dbReference>
<dbReference type="PROSITE" id="PS51218">
    <property type="entry name" value="SF3_HELICASE_2"/>
    <property type="match status" value="1"/>
</dbReference>
<evidence type="ECO:0000256" key="4">
    <source>
        <dbReference type="ARBA" id="ARBA00022695"/>
    </source>
</evidence>
<protein>
    <submittedName>
        <fullName evidence="15">Polyprotein</fullName>
    </submittedName>
</protein>
<evidence type="ECO:0000256" key="2">
    <source>
        <dbReference type="ARBA" id="ARBA00022670"/>
    </source>
</evidence>
<dbReference type="Gene3D" id="3.30.70.270">
    <property type="match status" value="1"/>
</dbReference>
<dbReference type="Pfam" id="PF00910">
    <property type="entry name" value="RNA_helicase"/>
    <property type="match status" value="1"/>
</dbReference>
<dbReference type="GeneID" id="28305495"/>
<feature type="domain" description="SF3 helicase" evidence="13">
    <location>
        <begin position="611"/>
        <end position="790"/>
    </location>
</feature>
<dbReference type="InterPro" id="IPR007094">
    <property type="entry name" value="RNA-dir_pol_PSvirus"/>
</dbReference>
<dbReference type="EMBL" id="KX024775">
    <property type="protein sequence ID" value="ANQ44728.1"/>
    <property type="molecule type" value="Genomic_RNA"/>
</dbReference>
<keyword evidence="5" id="KW-0547">Nucleotide-binding</keyword>
<evidence type="ECO:0000259" key="14">
    <source>
        <dbReference type="PROSITE" id="PS51874"/>
    </source>
</evidence>
<dbReference type="Proteomes" id="UP000201443">
    <property type="component" value="Segment"/>
</dbReference>
<dbReference type="Pfam" id="PF00680">
    <property type="entry name" value="RdRP_1"/>
    <property type="match status" value="1"/>
</dbReference>
<feature type="domain" description="RdRp catalytic" evidence="11">
    <location>
        <begin position="2181"/>
        <end position="2307"/>
    </location>
</feature>
<evidence type="ECO:0000256" key="9">
    <source>
        <dbReference type="ARBA" id="ARBA00022953"/>
    </source>
</evidence>
<dbReference type="InterPro" id="IPR009003">
    <property type="entry name" value="Peptidase_S1_PA"/>
</dbReference>
<dbReference type="GO" id="GO:0005524">
    <property type="term" value="F:ATP binding"/>
    <property type="evidence" value="ECO:0007669"/>
    <property type="project" value="UniProtKB-KW"/>
</dbReference>
<dbReference type="InterPro" id="IPR003323">
    <property type="entry name" value="OTU_dom"/>
</dbReference>
<feature type="region of interest" description="Disordered" evidence="10">
    <location>
        <begin position="3426"/>
        <end position="3459"/>
    </location>
</feature>
<evidence type="ECO:0000256" key="7">
    <source>
        <dbReference type="ARBA" id="ARBA00022807"/>
    </source>
</evidence>
<dbReference type="KEGG" id="vg:28305495"/>
<dbReference type="CDD" id="cd22744">
    <property type="entry name" value="OTU"/>
    <property type="match status" value="1"/>
</dbReference>
<dbReference type="RefSeq" id="YP_009268643.1">
    <property type="nucleotide sequence ID" value="NC_030651.1"/>
</dbReference>
<dbReference type="GO" id="GO:0039694">
    <property type="term" value="P:viral RNA genome replication"/>
    <property type="evidence" value="ECO:0007669"/>
    <property type="project" value="InterPro"/>
</dbReference>
<dbReference type="GO" id="GO:0003724">
    <property type="term" value="F:RNA helicase activity"/>
    <property type="evidence" value="ECO:0007669"/>
    <property type="project" value="InterPro"/>
</dbReference>